<keyword evidence="3" id="KW-1185">Reference proteome</keyword>
<gene>
    <name evidence="2" type="ORF">BREU_1846</name>
</gene>
<dbReference type="RefSeq" id="WP_044095925.1">
    <property type="nucleotide sequence ID" value="NZ_JGZK01000013.1"/>
</dbReference>
<feature type="chain" id="PRO_5001819616" evidence="1">
    <location>
        <begin position="30"/>
        <end position="392"/>
    </location>
</feature>
<evidence type="ECO:0000313" key="3">
    <source>
        <dbReference type="Proteomes" id="UP000028984"/>
    </source>
</evidence>
<dbReference type="Gene3D" id="2.60.40.740">
    <property type="match status" value="1"/>
</dbReference>
<accession>A0A087CNW3</accession>
<dbReference type="NCBIfam" id="TIGR04226">
    <property type="entry name" value="RrgB_K2N_iso_D2"/>
    <property type="match status" value="1"/>
</dbReference>
<name>A0A087CNW3_9BIFI</name>
<dbReference type="Proteomes" id="UP000028984">
    <property type="component" value="Unassembled WGS sequence"/>
</dbReference>
<sequence>MEMRKLFAGAAALATLLGGLAFGATTANAADSTDVAVSATDLAAKQDITIKGDVEGHTFTAVQLGWFSSATKNAAGDALTGVTVETSDYEDFNNWQHPDENKFEELLSENLPQGWDTTDTGKYYVGNPAGYITTLSNDQENTLWAGQLRDFVTALAKSDDFQNGIKTDGGIPTAGTYTAAEDGQSGVISGLQPGLYLVIDSTSTDPATVSIPMLVATKVNGLSIKGQTQGEVNLKNQTPTFTKGVSLTADGTPADHVAASFGDTVYYTLTTEVPVTTGYDDFVFAVKDTLPAGIVYKADSAKVSVDGAEAVAPAVLFQCLFDRFGSVFPQCGLMVFRSFGSVREWCGEASARRLYIPECQFDLVSVGCRWPKAREGKDYGDTDAHGAGYQET</sequence>
<dbReference type="EMBL" id="JGZK01000013">
    <property type="protein sequence ID" value="KFI84963.1"/>
    <property type="molecule type" value="Genomic_DNA"/>
</dbReference>
<dbReference type="STRING" id="1437610.BREU_1846"/>
<evidence type="ECO:0000313" key="2">
    <source>
        <dbReference type="EMBL" id="KFI84963.1"/>
    </source>
</evidence>
<dbReference type="AlphaFoldDB" id="A0A087CNW3"/>
<evidence type="ECO:0000256" key="1">
    <source>
        <dbReference type="SAM" id="SignalP"/>
    </source>
</evidence>
<keyword evidence="1" id="KW-0732">Signal</keyword>
<dbReference type="InterPro" id="IPR026466">
    <property type="entry name" value="Fim_isopep_form_D2_dom"/>
</dbReference>
<organism evidence="2 3">
    <name type="scientific">Bifidobacterium reuteri DSM 23975</name>
    <dbReference type="NCBI Taxonomy" id="1437610"/>
    <lineage>
        <taxon>Bacteria</taxon>
        <taxon>Bacillati</taxon>
        <taxon>Actinomycetota</taxon>
        <taxon>Actinomycetes</taxon>
        <taxon>Bifidobacteriales</taxon>
        <taxon>Bifidobacteriaceae</taxon>
        <taxon>Bifidobacterium</taxon>
    </lineage>
</organism>
<comment type="caution">
    <text evidence="2">The sequence shown here is derived from an EMBL/GenBank/DDBJ whole genome shotgun (WGS) entry which is preliminary data.</text>
</comment>
<reference evidence="2 3" key="1">
    <citation type="submission" date="2014-03" db="EMBL/GenBank/DDBJ databases">
        <title>Genomics of Bifidobacteria.</title>
        <authorList>
            <person name="Ventura M."/>
            <person name="Milani C."/>
            <person name="Lugli G.A."/>
        </authorList>
    </citation>
    <scope>NUCLEOTIDE SEQUENCE [LARGE SCALE GENOMIC DNA]</scope>
    <source>
        <strain evidence="2 3">DSM 23975</strain>
    </source>
</reference>
<dbReference type="eggNOG" id="ENOG5030KR2">
    <property type="taxonomic scope" value="Bacteria"/>
</dbReference>
<proteinExistence type="predicted"/>
<protein>
    <submittedName>
        <fullName evidence="2">Putative LPXTG-motif protein cell wall anchor domain protein</fullName>
    </submittedName>
</protein>
<feature type="signal peptide" evidence="1">
    <location>
        <begin position="1"/>
        <end position="29"/>
    </location>
</feature>